<dbReference type="AlphaFoldDB" id="A0A3M7S415"/>
<gene>
    <name evidence="3" type="ORF">BpHYR1_027569</name>
</gene>
<keyword evidence="2" id="KW-0472">Membrane</keyword>
<keyword evidence="2" id="KW-1133">Transmembrane helix</keyword>
<feature type="compositionally biased region" description="Polar residues" evidence="1">
    <location>
        <begin position="133"/>
        <end position="146"/>
    </location>
</feature>
<dbReference type="EMBL" id="REGN01002095">
    <property type="protein sequence ID" value="RNA30347.1"/>
    <property type="molecule type" value="Genomic_DNA"/>
</dbReference>
<accession>A0A3M7S415</accession>
<evidence type="ECO:0008006" key="5">
    <source>
        <dbReference type="Google" id="ProtNLM"/>
    </source>
</evidence>
<dbReference type="Proteomes" id="UP000276133">
    <property type="component" value="Unassembled WGS sequence"/>
</dbReference>
<sequence length="229" mass="26052">MKGKRLGLVHFLDVCQQTIAREWSISTLTITDADMVSAYKWNKEGKAFEKALTEKNWTSFDAMIKCIFSINRIEVDLNWRESSCTCWFGLKDYHCDLQIATCARLKKCSFDLVAMDLPIESNRKRGAPKKNASCLQRQKNETNASNEPAKGIESDNEDDESEIAPQPSKRIRVDETKKYCKNRIVIVAYAIKMLNVIGIVVFFDYSFDSLITNTLISSLCVLNAIIDVI</sequence>
<proteinExistence type="predicted"/>
<organism evidence="3 4">
    <name type="scientific">Brachionus plicatilis</name>
    <name type="common">Marine rotifer</name>
    <name type="synonym">Brachionus muelleri</name>
    <dbReference type="NCBI Taxonomy" id="10195"/>
    <lineage>
        <taxon>Eukaryota</taxon>
        <taxon>Metazoa</taxon>
        <taxon>Spiralia</taxon>
        <taxon>Gnathifera</taxon>
        <taxon>Rotifera</taxon>
        <taxon>Eurotatoria</taxon>
        <taxon>Monogononta</taxon>
        <taxon>Pseudotrocha</taxon>
        <taxon>Ploima</taxon>
        <taxon>Brachionidae</taxon>
        <taxon>Brachionus</taxon>
    </lineage>
</organism>
<evidence type="ECO:0000313" key="3">
    <source>
        <dbReference type="EMBL" id="RNA30347.1"/>
    </source>
</evidence>
<evidence type="ECO:0000256" key="2">
    <source>
        <dbReference type="SAM" id="Phobius"/>
    </source>
</evidence>
<dbReference type="OrthoDB" id="10188655at2759"/>
<feature type="region of interest" description="Disordered" evidence="1">
    <location>
        <begin position="124"/>
        <end position="167"/>
    </location>
</feature>
<name>A0A3M7S415_BRAPC</name>
<evidence type="ECO:0000313" key="4">
    <source>
        <dbReference type="Proteomes" id="UP000276133"/>
    </source>
</evidence>
<reference evidence="3 4" key="1">
    <citation type="journal article" date="2018" name="Sci. Rep.">
        <title>Genomic signatures of local adaptation to the degree of environmental predictability in rotifers.</title>
        <authorList>
            <person name="Franch-Gras L."/>
            <person name="Hahn C."/>
            <person name="Garcia-Roger E.M."/>
            <person name="Carmona M.J."/>
            <person name="Serra M."/>
            <person name="Gomez A."/>
        </authorList>
    </citation>
    <scope>NUCLEOTIDE SEQUENCE [LARGE SCALE GENOMIC DNA]</scope>
    <source>
        <strain evidence="3">HYR1</strain>
    </source>
</reference>
<keyword evidence="4" id="KW-1185">Reference proteome</keyword>
<feature type="transmembrane region" description="Helical" evidence="2">
    <location>
        <begin position="184"/>
        <end position="203"/>
    </location>
</feature>
<comment type="caution">
    <text evidence="3">The sequence shown here is derived from an EMBL/GenBank/DDBJ whole genome shotgun (WGS) entry which is preliminary data.</text>
</comment>
<keyword evidence="2" id="KW-0812">Transmembrane</keyword>
<evidence type="ECO:0000256" key="1">
    <source>
        <dbReference type="SAM" id="MobiDB-lite"/>
    </source>
</evidence>
<protein>
    <recommendedName>
        <fullName evidence="5">SWIM-type domain-containing protein</fullName>
    </recommendedName>
</protein>